<evidence type="ECO:0000313" key="2">
    <source>
        <dbReference type="Proteomes" id="UP000198762"/>
    </source>
</evidence>
<gene>
    <name evidence="1" type="ORF">SAMN04487962_101537</name>
</gene>
<dbReference type="GO" id="GO:0046677">
    <property type="term" value="P:response to antibiotic"/>
    <property type="evidence" value="ECO:0007669"/>
    <property type="project" value="InterPro"/>
</dbReference>
<dbReference type="Proteomes" id="UP000198762">
    <property type="component" value="Unassembled WGS sequence"/>
</dbReference>
<dbReference type="AlphaFoldDB" id="A0A1H9ZA60"/>
<dbReference type="Gene3D" id="3.30.1870.10">
    <property type="entry name" value="EreA-like, domain 2"/>
    <property type="match status" value="1"/>
</dbReference>
<dbReference type="STRING" id="430453.SAMN04487962_101537"/>
<dbReference type="SUPFAM" id="SSF159501">
    <property type="entry name" value="EreA/ChaN-like"/>
    <property type="match status" value="1"/>
</dbReference>
<dbReference type="RefSeq" id="WP_245742417.1">
    <property type="nucleotide sequence ID" value="NZ_FOHZ01000001.1"/>
</dbReference>
<accession>A0A1H9ZA60</accession>
<name>A0A1H9ZA60_9GAMM</name>
<sequence length="437" mass="50295">MHASSAITSISKRLSQVAIPFDTLQDMPMDGLMRRIGNARVVMIGEASHGTSEFYAARARITRQLIERLHFDFVAIEGDWPDASRVDHYVRDRRTPSSEWTAFARFPTWMWRNDEVRLFVDWLRRWNLDRPEPGRVGFHGLDLYSLYLSLDEVLAYLRRHEPDLAKQALASYQCLLPYRDDPVNYARTALNPRFRSCEDDILATLANLYQHRRELARHDGESLFDALQNANLVASAEEYYRTMFFSDANAWNLRDTHMFSTLERLLEHYGENSRGIVWAHNSHVGDSDATDMVRRGEYNIGRLARARYGDDLFSIGFGTHQGTVMAASDWGGEAEVKSVNPSLADSYELAFHGSGVERALVPLRHGDGELLHLLRPKRLQRAIGVIYRPETERHSHYYHASLPQQFDEYIWFNETRAVTPLNAKTLQGVPDTYPFGL</sequence>
<dbReference type="PIRSF" id="PIRSF036794">
    <property type="entry name" value="UCP_erythr_ester"/>
    <property type="match status" value="1"/>
</dbReference>
<reference evidence="2" key="1">
    <citation type="submission" date="2016-10" db="EMBL/GenBank/DDBJ databases">
        <authorList>
            <person name="Varghese N."/>
            <person name="Submissions S."/>
        </authorList>
    </citation>
    <scope>NUCLEOTIDE SEQUENCE [LARGE SCALE GENOMIC DNA]</scope>
    <source>
        <strain evidence="2">CGMCC 1.6489</strain>
    </source>
</reference>
<organism evidence="1 2">
    <name type="scientific">Marinobacter segnicrescens</name>
    <dbReference type="NCBI Taxonomy" id="430453"/>
    <lineage>
        <taxon>Bacteria</taxon>
        <taxon>Pseudomonadati</taxon>
        <taxon>Pseudomonadota</taxon>
        <taxon>Gammaproteobacteria</taxon>
        <taxon>Pseudomonadales</taxon>
        <taxon>Marinobacteraceae</taxon>
        <taxon>Marinobacter</taxon>
    </lineage>
</organism>
<dbReference type="InterPro" id="IPR007815">
    <property type="entry name" value="Emycin_Estase"/>
</dbReference>
<proteinExistence type="predicted"/>
<dbReference type="Gene3D" id="1.20.1440.30">
    <property type="entry name" value="Biosynthetic Protein domain"/>
    <property type="match status" value="1"/>
</dbReference>
<dbReference type="InterPro" id="IPR014622">
    <property type="entry name" value="UCP036794_erythomycin"/>
</dbReference>
<dbReference type="InterPro" id="IPR052036">
    <property type="entry name" value="Hydrolase/PRTase-associated"/>
</dbReference>
<evidence type="ECO:0000313" key="1">
    <source>
        <dbReference type="EMBL" id="SES78495.1"/>
    </source>
</evidence>
<dbReference type="PANTHER" id="PTHR31299:SF0">
    <property type="entry name" value="ESTERASE, PUTATIVE (AFU_ORTHOLOGUE AFUA_1G05850)-RELATED"/>
    <property type="match status" value="1"/>
</dbReference>
<dbReference type="PANTHER" id="PTHR31299">
    <property type="entry name" value="ESTERASE, PUTATIVE (AFU_ORTHOLOGUE AFUA_1G05850)-RELATED"/>
    <property type="match status" value="1"/>
</dbReference>
<keyword evidence="2" id="KW-1185">Reference proteome</keyword>
<protein>
    <submittedName>
        <fullName evidence="1">Erythromycin esterase homolog</fullName>
    </submittedName>
</protein>
<dbReference type="EMBL" id="FOHZ01000001">
    <property type="protein sequence ID" value="SES78495.1"/>
    <property type="molecule type" value="Genomic_DNA"/>
</dbReference>
<dbReference type="CDD" id="cd14728">
    <property type="entry name" value="Ere-like"/>
    <property type="match status" value="1"/>
</dbReference>
<dbReference type="Gene3D" id="3.40.1660.10">
    <property type="entry name" value="EreA-like (biosynthetic domain)"/>
    <property type="match status" value="1"/>
</dbReference>
<dbReference type="Pfam" id="PF05139">
    <property type="entry name" value="Erythro_esteras"/>
    <property type="match status" value="1"/>
</dbReference>